<feature type="domain" description="RSE1/DDB1/CPSF1 first beta-propeller" evidence="2">
    <location>
        <begin position="58"/>
        <end position="453"/>
    </location>
</feature>
<accession>A0A3N2PWD4</accession>
<sequence>MALQTNVLRDGQWRTETVNLHTILKGTSTPNPPAEDTPPEPPSCGILTRTIVESPVAHWVLPARLRSARYNDVVFVGDHYVQVNELREGGQLHEILKKADFGSRIQNAHVIGNLFERPEAGDDDMAYDEVKHEEEGLLTSGYSSTTPRRPKTALPPHLLFLVLESGSFVFLFIRRYGNQLRFVASQFCHPGRRLGNLGFHVAVDPNSRYIAVAGVDNKFIVYELESWEVMAEQFSRHMSINPIKTYFPRPVQALIHKMEFLHPRPEDDFHVILLLILVKQGASSMVLYDWERGDDLERALSVEKHGHRMPRQHRMPLFLVPLTVRNSFLLVSENSIAVCKDPLQGPPAYEGLDPGTHPTTSYYHGLQRPLWTAWDRPVRRRGYYEGKDNIYLAREDGVIVFLEFNTTDVVEASMNVGSCNCTISTAFTTMYDAFTDVAIVMGDSGLGMICQLRPREPLVELGTIPNWSPALDFVTTDEFTSWDQRASPRGNLMADWRDHPGPRPRKCDRMFAISGKGMQGSVTELRWGLAANVGWEIPYGSPVKQAWVFAAAGLPVVGSGYYLLLALPDSSDVLQVSGGDSLEVDRPDPDIVQFDMGSRTLAAAQFSDQSIVQVTETSITLITTTQSVRYRYDSFPGIEGKVEQATVRACRVAVSTRAETQSFIHTFSVDSADASASLSQTFNVTGEVTSLAFGQIGDREQLLAGIWHENEAYLAVYALDENNEVTPILNRLEADFAVETATNEGALSLEAITIIAIVDETASATSIALGCRSGYLVMMTMMSGHAPLQVFVSRQKLASVALDVFPVHNRHLPGSVLACCDEQLVLFQDFDARQTGRFRQRHRIIANDVKDPKMTSPPINHATVLRHSIGQSDHVSVLILSNDRVLVSELFPKPRAIPRYLPLHGTPTKLLFSQTMQSLVVAMRTRSGEATLAIVDPDSGEDISVPTEKEGRRVDFINGLGKSAGRIHDMVEWVYEKDGRTWLYLVVTTKEGQLLVVSTERAAYSSEEGGDMSGQGGSIRRIRYWTRYKKTVGEHKPIYAVVGDGPDLIYCVGQTLYWDVLDLNDRKLRGHTGIELPSPAISLRLVKGMVYVLTLDHSLLIYNFKAGGQLVHSDVGSRHATHYIEMGDSRDETLGWPVTLICELTREFVGVWVPWKEPGKEFQVVFEGRLPAGVRRLRRGRVRPSWLALEPRFGHIPSTVDGADIFGMCLNGSLQHFSLLSTEAWRFLRLVQTLVVRRQRASDDEAHREDDASMGEGRPVIKPHDAPRNKHIDGDVLQRCLDARKLEELFSHGQDTRLADLLRERLDSLDGGKWTTGFNGSHQKYVELAYDVVEYYLSPVF</sequence>
<dbReference type="InterPro" id="IPR050358">
    <property type="entry name" value="RSE1/DDB1/CFT1"/>
</dbReference>
<evidence type="ECO:0000256" key="1">
    <source>
        <dbReference type="SAM" id="MobiDB-lite"/>
    </source>
</evidence>
<dbReference type="Gene3D" id="2.130.10.10">
    <property type="entry name" value="YVTN repeat-like/Quinoprotein amine dehydrogenase"/>
    <property type="match status" value="2"/>
</dbReference>
<dbReference type="STRING" id="1314773.A0A3N2PWD4"/>
<feature type="domain" description="RSE1/DDB1/CPSF1 second beta-propeller" evidence="3">
    <location>
        <begin position="562"/>
        <end position="787"/>
    </location>
</feature>
<dbReference type="EMBL" id="ML119055">
    <property type="protein sequence ID" value="ROT38696.1"/>
    <property type="molecule type" value="Genomic_DNA"/>
</dbReference>
<dbReference type="Pfam" id="PF10433">
    <property type="entry name" value="Beta-prop_RSE1_1st"/>
    <property type="match status" value="1"/>
</dbReference>
<evidence type="ECO:0000313" key="5">
    <source>
        <dbReference type="Proteomes" id="UP000272025"/>
    </source>
</evidence>
<dbReference type="InterPro" id="IPR018846">
    <property type="entry name" value="Beta-prop_RSE1/DDB1/CPSF1_1st"/>
</dbReference>
<dbReference type="PANTHER" id="PTHR10644">
    <property type="entry name" value="DNA REPAIR/RNA PROCESSING CPSF FAMILY"/>
    <property type="match status" value="1"/>
</dbReference>
<dbReference type="Proteomes" id="UP000272025">
    <property type="component" value="Unassembled WGS sequence"/>
</dbReference>
<dbReference type="InterPro" id="IPR058543">
    <property type="entry name" value="Beta-prop_RSE1/DDB1/CPSF1_2nd"/>
</dbReference>
<proteinExistence type="predicted"/>
<name>A0A3N2PWD4_SODAK</name>
<dbReference type="Pfam" id="PF23726">
    <property type="entry name" value="Beta-prop_RSE1_2nd"/>
    <property type="match status" value="1"/>
</dbReference>
<reference evidence="4 5" key="1">
    <citation type="journal article" date="2018" name="Mol. Ecol.">
        <title>The obligate alkalophilic soda-lake fungus Sodiomyces alkalinus has shifted to a protein diet.</title>
        <authorList>
            <person name="Grum-Grzhimaylo A.A."/>
            <person name="Falkoski D.L."/>
            <person name="van den Heuvel J."/>
            <person name="Valero-Jimenez C.A."/>
            <person name="Min B."/>
            <person name="Choi I.G."/>
            <person name="Lipzen A."/>
            <person name="Daum C.G."/>
            <person name="Aanen D.K."/>
            <person name="Tsang A."/>
            <person name="Henrissat B."/>
            <person name="Bilanenko E.N."/>
            <person name="de Vries R.P."/>
            <person name="van Kan J.A.L."/>
            <person name="Grigoriev I.V."/>
            <person name="Debets A.J.M."/>
        </authorList>
    </citation>
    <scope>NUCLEOTIDE SEQUENCE [LARGE SCALE GENOMIC DNA]</scope>
    <source>
        <strain evidence="4 5">F11</strain>
    </source>
</reference>
<protein>
    <submittedName>
        <fullName evidence="4">Uncharacterized protein</fullName>
    </submittedName>
</protein>
<keyword evidence="5" id="KW-1185">Reference proteome</keyword>
<gene>
    <name evidence="4" type="ORF">SODALDRAFT_277774</name>
</gene>
<evidence type="ECO:0000259" key="2">
    <source>
        <dbReference type="Pfam" id="PF10433"/>
    </source>
</evidence>
<feature type="region of interest" description="Disordered" evidence="1">
    <location>
        <begin position="1245"/>
        <end position="1269"/>
    </location>
</feature>
<dbReference type="InterPro" id="IPR015943">
    <property type="entry name" value="WD40/YVTN_repeat-like_dom_sf"/>
</dbReference>
<dbReference type="GeneID" id="39576562"/>
<evidence type="ECO:0000259" key="3">
    <source>
        <dbReference type="Pfam" id="PF23726"/>
    </source>
</evidence>
<dbReference type="RefSeq" id="XP_028466502.1">
    <property type="nucleotide sequence ID" value="XM_028608084.1"/>
</dbReference>
<dbReference type="OrthoDB" id="20774at2759"/>
<evidence type="ECO:0000313" key="4">
    <source>
        <dbReference type="EMBL" id="ROT38696.1"/>
    </source>
</evidence>
<organism evidence="4 5">
    <name type="scientific">Sodiomyces alkalinus (strain CBS 110278 / VKM F-3762 / F11)</name>
    <name type="common">Alkaliphilic filamentous fungus</name>
    <dbReference type="NCBI Taxonomy" id="1314773"/>
    <lineage>
        <taxon>Eukaryota</taxon>
        <taxon>Fungi</taxon>
        <taxon>Dikarya</taxon>
        <taxon>Ascomycota</taxon>
        <taxon>Pezizomycotina</taxon>
        <taxon>Sordariomycetes</taxon>
        <taxon>Hypocreomycetidae</taxon>
        <taxon>Glomerellales</taxon>
        <taxon>Plectosphaerellaceae</taxon>
        <taxon>Sodiomyces</taxon>
    </lineage>
</organism>